<reference evidence="2" key="2">
    <citation type="submission" date="2023-05" db="EMBL/GenBank/DDBJ databases">
        <authorList>
            <person name="Fouks B."/>
        </authorList>
    </citation>
    <scope>NUCLEOTIDE SEQUENCE</scope>
    <source>
        <strain evidence="2">Stay&amp;Tobe</strain>
        <tissue evidence="2">Testes</tissue>
    </source>
</reference>
<dbReference type="AlphaFoldDB" id="A0AAD8E2Y8"/>
<keyword evidence="1" id="KW-0812">Transmembrane</keyword>
<keyword evidence="1" id="KW-1133">Transmembrane helix</keyword>
<organism evidence="2 3">
    <name type="scientific">Diploptera punctata</name>
    <name type="common">Pacific beetle cockroach</name>
    <dbReference type="NCBI Taxonomy" id="6984"/>
    <lineage>
        <taxon>Eukaryota</taxon>
        <taxon>Metazoa</taxon>
        <taxon>Ecdysozoa</taxon>
        <taxon>Arthropoda</taxon>
        <taxon>Hexapoda</taxon>
        <taxon>Insecta</taxon>
        <taxon>Pterygota</taxon>
        <taxon>Neoptera</taxon>
        <taxon>Polyneoptera</taxon>
        <taxon>Dictyoptera</taxon>
        <taxon>Blattodea</taxon>
        <taxon>Blaberoidea</taxon>
        <taxon>Blaberidae</taxon>
        <taxon>Diplopterinae</taxon>
        <taxon>Diploptera</taxon>
    </lineage>
</organism>
<name>A0AAD8E2Y8_DIPPU</name>
<keyword evidence="1" id="KW-0472">Membrane</keyword>
<feature type="non-terminal residue" evidence="2">
    <location>
        <position position="1"/>
    </location>
</feature>
<gene>
    <name evidence="2" type="ORF">L9F63_025742</name>
</gene>
<accession>A0AAD8E2Y8</accession>
<protein>
    <submittedName>
        <fullName evidence="2">Uncharacterized protein</fullName>
    </submittedName>
</protein>
<sequence>YRKGHIQLCVNLKIGLIKKNIFRRYACFMVLKIFSWTCSLFLALCHVHYIRRDLWNVLFTTVIYGVVKRKYAYSSKCF</sequence>
<feature type="non-terminal residue" evidence="2">
    <location>
        <position position="78"/>
    </location>
</feature>
<evidence type="ECO:0000313" key="3">
    <source>
        <dbReference type="Proteomes" id="UP001233999"/>
    </source>
</evidence>
<reference evidence="2" key="1">
    <citation type="journal article" date="2023" name="IScience">
        <title>Live-bearing cockroach genome reveals convergent evolutionary mechanisms linked to viviparity in insects and beyond.</title>
        <authorList>
            <person name="Fouks B."/>
            <person name="Harrison M.C."/>
            <person name="Mikhailova A.A."/>
            <person name="Marchal E."/>
            <person name="English S."/>
            <person name="Carruthers M."/>
            <person name="Jennings E.C."/>
            <person name="Chiamaka E.L."/>
            <person name="Frigard R.A."/>
            <person name="Pippel M."/>
            <person name="Attardo G.M."/>
            <person name="Benoit J.B."/>
            <person name="Bornberg-Bauer E."/>
            <person name="Tobe S.S."/>
        </authorList>
    </citation>
    <scope>NUCLEOTIDE SEQUENCE</scope>
    <source>
        <strain evidence="2">Stay&amp;Tobe</strain>
    </source>
</reference>
<dbReference type="Proteomes" id="UP001233999">
    <property type="component" value="Unassembled WGS sequence"/>
</dbReference>
<proteinExistence type="predicted"/>
<comment type="caution">
    <text evidence="2">The sequence shown here is derived from an EMBL/GenBank/DDBJ whole genome shotgun (WGS) entry which is preliminary data.</text>
</comment>
<keyword evidence="3" id="KW-1185">Reference proteome</keyword>
<evidence type="ECO:0000256" key="1">
    <source>
        <dbReference type="SAM" id="Phobius"/>
    </source>
</evidence>
<feature type="transmembrane region" description="Helical" evidence="1">
    <location>
        <begin position="21"/>
        <end position="43"/>
    </location>
</feature>
<dbReference type="EMBL" id="JASPKZ010010017">
    <property type="protein sequence ID" value="KAJ9575308.1"/>
    <property type="molecule type" value="Genomic_DNA"/>
</dbReference>
<evidence type="ECO:0000313" key="2">
    <source>
        <dbReference type="EMBL" id="KAJ9575308.1"/>
    </source>
</evidence>